<dbReference type="PANTHER" id="PTHR19964">
    <property type="entry name" value="MULTIPLE PDZ DOMAIN PROTEIN"/>
    <property type="match status" value="1"/>
</dbReference>
<feature type="region of interest" description="Disordered" evidence="1">
    <location>
        <begin position="398"/>
        <end position="574"/>
    </location>
</feature>
<feature type="compositionally biased region" description="Basic and acidic residues" evidence="1">
    <location>
        <begin position="509"/>
        <end position="524"/>
    </location>
</feature>
<dbReference type="Proteomes" id="UP001159042">
    <property type="component" value="Unassembled WGS sequence"/>
</dbReference>
<keyword evidence="2" id="KW-0472">Membrane</keyword>
<dbReference type="SUPFAM" id="SSF50156">
    <property type="entry name" value="PDZ domain-like"/>
    <property type="match status" value="1"/>
</dbReference>
<protein>
    <recommendedName>
        <fullName evidence="4">PDZ domain-containing protein</fullName>
    </recommendedName>
</protein>
<feature type="chain" id="PRO_5043866194" description="PDZ domain-containing protein" evidence="3">
    <location>
        <begin position="27"/>
        <end position="574"/>
    </location>
</feature>
<sequence>MAVAGANCVFLWCVAVLVCSAGLVGAQEPQPASCYGPGSIASSVILTFLFTALLLGAGYFFWRRYKQKKEHLILETDPEKGKGEYAFDNPGFKDASLLPVSKPLENNKLENSKSKWNQWSPLSALTTKSEKRKTVDDTALEANEVKVVALRSHDFTGLGFNICGNMKEGIFIKDILHRGPAFESGKLNPGDRINSVTISFEHMVYEDALTILSYASPYEVMIEAKGGKYIHTAPGQGGQPSHPVYRSSSCVDLYHVEKSSKKKLFGDDYAGSLSSNYSSLQKSKSNMTTLERKDSKSPNLVHANAKKALSKHLTPEQLKTQLEQRILADHQHNLKNKDASPQKVDAETQKAENKHHKFGIRVLPFEQQQKSPKIVEQNENNANIEKTSESVAVPISVDEVDDSKKQAPPVQKRGKPQEETFGSFERSSLNGSGIKRDENGIPQEIPNHMFNAAVAARKNRRNSVEEDESKTPKRKGKAPSPPSEMKTSKANFDEIRLINEDEENTVTTNKKEQDVEAKEVKDYNSDSDVETDNQSSVNTIELNSSDITIHQTEDEERQNRKTASTGDLTKIQKK</sequence>
<dbReference type="InterPro" id="IPR036034">
    <property type="entry name" value="PDZ_sf"/>
</dbReference>
<feature type="compositionally biased region" description="Polar residues" evidence="1">
    <location>
        <begin position="532"/>
        <end position="550"/>
    </location>
</feature>
<evidence type="ECO:0000313" key="5">
    <source>
        <dbReference type="EMBL" id="KAJ8925061.1"/>
    </source>
</evidence>
<dbReference type="InterPro" id="IPR001478">
    <property type="entry name" value="PDZ"/>
</dbReference>
<dbReference type="CDD" id="cd00136">
    <property type="entry name" value="PDZ_canonical"/>
    <property type="match status" value="1"/>
</dbReference>
<name>A0AAV8WH58_9CUCU</name>
<keyword evidence="3" id="KW-0732">Signal</keyword>
<dbReference type="PANTHER" id="PTHR19964:SF97">
    <property type="entry name" value="PDZ DOMAIN-CONTAINING PROTEIN"/>
    <property type="match status" value="1"/>
</dbReference>
<feature type="domain" description="PDZ" evidence="4">
    <location>
        <begin position="147"/>
        <end position="212"/>
    </location>
</feature>
<evidence type="ECO:0000256" key="1">
    <source>
        <dbReference type="SAM" id="MobiDB-lite"/>
    </source>
</evidence>
<dbReference type="SMART" id="SM00228">
    <property type="entry name" value="PDZ"/>
    <property type="match status" value="1"/>
</dbReference>
<feature type="transmembrane region" description="Helical" evidence="2">
    <location>
        <begin position="42"/>
        <end position="62"/>
    </location>
</feature>
<reference evidence="5 6" key="1">
    <citation type="journal article" date="2023" name="Insect Mol. Biol.">
        <title>Genome sequencing provides insights into the evolution of gene families encoding plant cell wall-degrading enzymes in longhorned beetles.</title>
        <authorList>
            <person name="Shin N.R."/>
            <person name="Okamura Y."/>
            <person name="Kirsch R."/>
            <person name="Pauchet Y."/>
        </authorList>
    </citation>
    <scope>NUCLEOTIDE SEQUENCE [LARGE SCALE GENOMIC DNA]</scope>
    <source>
        <strain evidence="5">EAD_L_NR</strain>
    </source>
</reference>
<organism evidence="5 6">
    <name type="scientific">Exocentrus adspersus</name>
    <dbReference type="NCBI Taxonomy" id="1586481"/>
    <lineage>
        <taxon>Eukaryota</taxon>
        <taxon>Metazoa</taxon>
        <taxon>Ecdysozoa</taxon>
        <taxon>Arthropoda</taxon>
        <taxon>Hexapoda</taxon>
        <taxon>Insecta</taxon>
        <taxon>Pterygota</taxon>
        <taxon>Neoptera</taxon>
        <taxon>Endopterygota</taxon>
        <taxon>Coleoptera</taxon>
        <taxon>Polyphaga</taxon>
        <taxon>Cucujiformia</taxon>
        <taxon>Chrysomeloidea</taxon>
        <taxon>Cerambycidae</taxon>
        <taxon>Lamiinae</taxon>
        <taxon>Acanthocinini</taxon>
        <taxon>Exocentrus</taxon>
    </lineage>
</organism>
<comment type="caution">
    <text evidence="5">The sequence shown here is derived from an EMBL/GenBank/DDBJ whole genome shotgun (WGS) entry which is preliminary data.</text>
</comment>
<proteinExistence type="predicted"/>
<keyword evidence="2" id="KW-0812">Transmembrane</keyword>
<evidence type="ECO:0000313" key="6">
    <source>
        <dbReference type="Proteomes" id="UP001159042"/>
    </source>
</evidence>
<dbReference type="AlphaFoldDB" id="A0AAV8WH58"/>
<keyword evidence="2" id="KW-1133">Transmembrane helix</keyword>
<feature type="signal peptide" evidence="3">
    <location>
        <begin position="1"/>
        <end position="26"/>
    </location>
</feature>
<dbReference type="EMBL" id="JANEYG010000002">
    <property type="protein sequence ID" value="KAJ8925061.1"/>
    <property type="molecule type" value="Genomic_DNA"/>
</dbReference>
<dbReference type="Pfam" id="PF00595">
    <property type="entry name" value="PDZ"/>
    <property type="match status" value="1"/>
</dbReference>
<dbReference type="Gene3D" id="2.30.42.10">
    <property type="match status" value="1"/>
</dbReference>
<evidence type="ECO:0000259" key="4">
    <source>
        <dbReference type="PROSITE" id="PS50106"/>
    </source>
</evidence>
<gene>
    <name evidence="5" type="ORF">NQ315_001232</name>
</gene>
<evidence type="ECO:0000256" key="3">
    <source>
        <dbReference type="SAM" id="SignalP"/>
    </source>
</evidence>
<dbReference type="InterPro" id="IPR051342">
    <property type="entry name" value="PDZ_scaffold"/>
</dbReference>
<dbReference type="PROSITE" id="PS50106">
    <property type="entry name" value="PDZ"/>
    <property type="match status" value="1"/>
</dbReference>
<accession>A0AAV8WH58</accession>
<keyword evidence="6" id="KW-1185">Reference proteome</keyword>
<evidence type="ECO:0000256" key="2">
    <source>
        <dbReference type="SAM" id="Phobius"/>
    </source>
</evidence>